<reference evidence="11" key="1">
    <citation type="submission" date="2016-11" db="EMBL/GenBank/DDBJ databases">
        <authorList>
            <person name="Varghese N."/>
            <person name="Submissions S."/>
        </authorList>
    </citation>
    <scope>NUCLEOTIDE SEQUENCE [LARGE SCALE GENOMIC DNA]</scope>
    <source>
        <strain evidence="11">DSM 18761</strain>
    </source>
</reference>
<feature type="transmembrane region" description="Helical" evidence="9">
    <location>
        <begin position="94"/>
        <end position="116"/>
    </location>
</feature>
<dbReference type="GO" id="GO:0009401">
    <property type="term" value="P:phosphoenolpyruvate-dependent sugar phosphotransferase system"/>
    <property type="evidence" value="ECO:0007669"/>
    <property type="project" value="UniProtKB-KW"/>
</dbReference>
<dbReference type="PANTHER" id="PTHR32502:SF8">
    <property type="entry name" value="N-ACETYLGALACTOSAMINE PERMEASE IIC COMPONENT 1"/>
    <property type="match status" value="1"/>
</dbReference>
<name>A0A1M4X0E2_9THEO</name>
<feature type="transmembrane region" description="Helical" evidence="9">
    <location>
        <begin position="226"/>
        <end position="243"/>
    </location>
</feature>
<dbReference type="PANTHER" id="PTHR32502">
    <property type="entry name" value="N-ACETYLGALACTOSAMINE PERMEASE II COMPONENT-RELATED"/>
    <property type="match status" value="1"/>
</dbReference>
<evidence type="ECO:0000256" key="2">
    <source>
        <dbReference type="ARBA" id="ARBA00022448"/>
    </source>
</evidence>
<evidence type="ECO:0000256" key="7">
    <source>
        <dbReference type="ARBA" id="ARBA00022989"/>
    </source>
</evidence>
<organism evidence="10 11">
    <name type="scientific">Thermoanaerobacter uzonensis DSM 18761</name>
    <dbReference type="NCBI Taxonomy" id="1123369"/>
    <lineage>
        <taxon>Bacteria</taxon>
        <taxon>Bacillati</taxon>
        <taxon>Bacillota</taxon>
        <taxon>Clostridia</taxon>
        <taxon>Thermoanaerobacterales</taxon>
        <taxon>Thermoanaerobacteraceae</taxon>
        <taxon>Thermoanaerobacter</taxon>
    </lineage>
</organism>
<evidence type="ECO:0000313" key="10">
    <source>
        <dbReference type="EMBL" id="SHE86783.1"/>
    </source>
</evidence>
<evidence type="ECO:0000256" key="4">
    <source>
        <dbReference type="ARBA" id="ARBA00022597"/>
    </source>
</evidence>
<evidence type="ECO:0000256" key="8">
    <source>
        <dbReference type="ARBA" id="ARBA00023136"/>
    </source>
</evidence>
<dbReference type="EMBL" id="FQUR01000010">
    <property type="protein sequence ID" value="SHE86783.1"/>
    <property type="molecule type" value="Genomic_DNA"/>
</dbReference>
<keyword evidence="6 9" id="KW-0812">Transmembrane</keyword>
<keyword evidence="2" id="KW-0813">Transport</keyword>
<feature type="transmembrane region" description="Helical" evidence="9">
    <location>
        <begin position="205"/>
        <end position="220"/>
    </location>
</feature>
<evidence type="ECO:0000256" key="1">
    <source>
        <dbReference type="ARBA" id="ARBA00004651"/>
    </source>
</evidence>
<feature type="transmembrane region" description="Helical" evidence="9">
    <location>
        <begin position="137"/>
        <end position="164"/>
    </location>
</feature>
<dbReference type="GO" id="GO:0005886">
    <property type="term" value="C:plasma membrane"/>
    <property type="evidence" value="ECO:0007669"/>
    <property type="project" value="UniProtKB-SubCell"/>
</dbReference>
<keyword evidence="7 9" id="KW-1133">Transmembrane helix</keyword>
<evidence type="ECO:0000256" key="5">
    <source>
        <dbReference type="ARBA" id="ARBA00022683"/>
    </source>
</evidence>
<sequence length="251" mass="26585">MLIKAILIGLITWLSGGLLSLTLSWSLYMAAPLMGGLIVGAILGDVTYGVKVGAAIQMAYIGYIVAGGALPADLALAGYLAVALTMLAKAPPEMGVTFAVTLGFLGLLVRTGKMTLNSIWVHQADKYAEDGNTKGIILMNIVASQIIPFLGYFVTTFLAVYLGADYLKNLMNVLPQFLITGLKVVGTLLPALGLAILLKYIGRNTLLPFMFIGFILVAYLKLDLIAVTIIAASIAILHVLYVYKQGGTENG</sequence>
<evidence type="ECO:0000256" key="3">
    <source>
        <dbReference type="ARBA" id="ARBA00022475"/>
    </source>
</evidence>
<keyword evidence="5" id="KW-0598">Phosphotransferase system</keyword>
<dbReference type="AlphaFoldDB" id="A0A1M4X0E2"/>
<evidence type="ECO:0000313" key="11">
    <source>
        <dbReference type="Proteomes" id="UP000184127"/>
    </source>
</evidence>
<dbReference type="RefSeq" id="WP_072968546.1">
    <property type="nucleotide sequence ID" value="NZ_FQUR01000010.1"/>
</dbReference>
<feature type="transmembrane region" description="Helical" evidence="9">
    <location>
        <begin position="176"/>
        <end position="198"/>
    </location>
</feature>
<evidence type="ECO:0000256" key="6">
    <source>
        <dbReference type="ARBA" id="ARBA00022692"/>
    </source>
</evidence>
<feature type="transmembrane region" description="Helical" evidence="9">
    <location>
        <begin position="60"/>
        <end position="82"/>
    </location>
</feature>
<dbReference type="InterPro" id="IPR050303">
    <property type="entry name" value="GatZ_KbaZ_carbometab"/>
</dbReference>
<keyword evidence="8 9" id="KW-0472">Membrane</keyword>
<keyword evidence="4" id="KW-0762">Sugar transport</keyword>
<proteinExistence type="predicted"/>
<keyword evidence="11" id="KW-1185">Reference proteome</keyword>
<dbReference type="PROSITE" id="PS51106">
    <property type="entry name" value="PTS_EIIC_TYPE_4"/>
    <property type="match status" value="1"/>
</dbReference>
<protein>
    <submittedName>
        <fullName evidence="10">PTS system, mannose-specific IIC component</fullName>
    </submittedName>
</protein>
<dbReference type="Pfam" id="PF03609">
    <property type="entry name" value="EII-Sor"/>
    <property type="match status" value="1"/>
</dbReference>
<dbReference type="Proteomes" id="UP000184127">
    <property type="component" value="Unassembled WGS sequence"/>
</dbReference>
<gene>
    <name evidence="10" type="ORF">SAMN02745195_01357</name>
</gene>
<feature type="transmembrane region" description="Helical" evidence="9">
    <location>
        <begin position="30"/>
        <end position="48"/>
    </location>
</feature>
<evidence type="ECO:0000256" key="9">
    <source>
        <dbReference type="SAM" id="Phobius"/>
    </source>
</evidence>
<dbReference type="InterPro" id="IPR004700">
    <property type="entry name" value="PTS_IIC_man"/>
</dbReference>
<accession>A0A1M4X0E2</accession>
<comment type="subcellular location">
    <subcellularLocation>
        <location evidence="1">Cell membrane</location>
        <topology evidence="1">Multi-pass membrane protein</topology>
    </subcellularLocation>
</comment>
<keyword evidence="3" id="KW-1003">Cell membrane</keyword>